<sequence length="881" mass="94766">MLEKPTSITCRYLIPALIALHALPSSAETKTFLNTSADGLWSTDANWSTGSKPGASDNAAIGSGLTATIAANAPNIDIATVGSSSSPDTTIIIGANLRTRLFRIAHFDASFGSVVQNGGQVTITESLDIASTNTFATSGLYNINGGSLSFPNCTLGTRGNAVFKVTGSDAASISGGSMTVANAGRLEFVFGATGVTPITLSGDLNLGYAAQLSVDGSNYTGGPGIITLVTSNIIDRVFPPDRVTVSGFAGLDAEIRHTKTDVQIVLTEIGKFPPAPPQLATVLPNGGELPQLGESTFSFTRDYSPSGSPWAIIWRESLVFDALMKHEEIDGGNPVPSKSWQLRIGKGGQVYSLIGDAIGETIPPQFREGGDSDEAPWVDEVWQGVYVDQAQHNPPNSKWFVHQSGAYLRDPALTRPFYSPLVASRIDPADRSYETVNWSQFPHNNQNVDNIGNNDFRPHILTFTKWRDVGGGVIECTLGYYNFGTDYITFVNMPWGGVRRTKLGHHFTIAPDGTPTRDNSNFADSVSVSASDSAGWAAFSANASGTDASLAIVHGFDPTPLPPYLVGNSDWRYGVAGTANSETGSRNYIVGNFRRRPNTPGGTGVWSRFYYAFGSSLADIEDRIEVGQLTSSAVIGPFEFGEEDTPLVGYNFTGSLGTLEYAIDPENSQIFLYSRPVSGSSPLFFIERNNGDRFLTWNPYEISLKPYNGVIQKIQLLGYAPNVADTSPHLAYQPLDSLLTGNVGSYIASGRTLAARTGWAYWAEQTPGASGIGSPLADDDEDGLNDLLEYALGANPNLQDFADHIPAVNDALTFSFTRPVDRFDVTYKVEATDDLTGDWTTVEMEPVIQDNGDGTETLRYENLELLFPESDRCFVRLAVNR</sequence>
<feature type="signal peptide" evidence="1">
    <location>
        <begin position="1"/>
        <end position="27"/>
    </location>
</feature>
<evidence type="ECO:0000256" key="1">
    <source>
        <dbReference type="SAM" id="SignalP"/>
    </source>
</evidence>
<protein>
    <submittedName>
        <fullName evidence="2">Uncharacterized protein</fullName>
    </submittedName>
</protein>
<organism evidence="2">
    <name type="scientific">Oceaniferula spumae</name>
    <dbReference type="NCBI Taxonomy" id="2979115"/>
    <lineage>
        <taxon>Bacteria</taxon>
        <taxon>Pseudomonadati</taxon>
        <taxon>Verrucomicrobiota</taxon>
        <taxon>Verrucomicrobiia</taxon>
        <taxon>Verrucomicrobiales</taxon>
        <taxon>Verrucomicrobiaceae</taxon>
        <taxon>Oceaniferula</taxon>
    </lineage>
</organism>
<reference evidence="2" key="1">
    <citation type="submission" date="2024-07" db="EMBL/GenBank/DDBJ databases">
        <title>Complete genome sequence of Verrucomicrobiaceae bacterium NT6N.</title>
        <authorList>
            <person name="Huang C."/>
            <person name="Takami H."/>
            <person name="Hamasaki K."/>
        </authorList>
    </citation>
    <scope>NUCLEOTIDE SEQUENCE</scope>
    <source>
        <strain evidence="2">NT6N</strain>
    </source>
</reference>
<dbReference type="EMBL" id="AP026866">
    <property type="protein sequence ID" value="BDS06874.1"/>
    <property type="molecule type" value="Genomic_DNA"/>
</dbReference>
<proteinExistence type="predicted"/>
<dbReference type="AlphaFoldDB" id="A0AAT9FLR4"/>
<evidence type="ECO:0000313" key="2">
    <source>
        <dbReference type="EMBL" id="BDS06874.1"/>
    </source>
</evidence>
<dbReference type="KEGG" id="osu:NT6N_19140"/>
<accession>A0AAT9FLR4</accession>
<name>A0AAT9FLR4_9BACT</name>
<gene>
    <name evidence="2" type="ORF">NT6N_19140</name>
</gene>
<feature type="chain" id="PRO_5043602539" evidence="1">
    <location>
        <begin position="28"/>
        <end position="881"/>
    </location>
</feature>
<keyword evidence="1" id="KW-0732">Signal</keyword>